<evidence type="ECO:0000259" key="9">
    <source>
        <dbReference type="Pfam" id="PF02875"/>
    </source>
</evidence>
<keyword evidence="6 7" id="KW-0067">ATP-binding</keyword>
<dbReference type="InterPro" id="IPR036615">
    <property type="entry name" value="Mur_ligase_C_dom_sf"/>
</dbReference>
<keyword evidence="7 8" id="KW-0133">Cell shape</keyword>
<dbReference type="Gene3D" id="3.40.50.720">
    <property type="entry name" value="NAD(P)-binding Rossmann-like Domain"/>
    <property type="match status" value="1"/>
</dbReference>
<evidence type="ECO:0000256" key="4">
    <source>
        <dbReference type="ARBA" id="ARBA00022598"/>
    </source>
</evidence>
<evidence type="ECO:0000259" key="10">
    <source>
        <dbReference type="Pfam" id="PF08245"/>
    </source>
</evidence>
<sequence length="498" mass="53158">MNYHFPSLSLTGKTLILGMGETGVAAAQWCLQQGAGELRLADTRVGLAASHNLKQRFPDRIELVEGDAALQPEVLEQVVRIVISPGLSPLQAGIRELLALAHTQSIQVMNEVELFALALRDLAGQGYTPKVIGITGTNGKTTVTQLTRHMLNACDRDVVVAGNISPATLSVLAQRMQAGSLPQVWVLELSSFQLHWLRSLEFHAATVLNLSQDHSDWHGSMEAYQADKARIYTSAQTWVVNRDDSNRAALVADFTSSNVRSFGLNTPLLGGDMGLQGVGPLQFLAYALAESLHAEAQRQPAHQIDNLLEVSSLRLHGQHNLSNALAALALAHSVCADWDALLSALSTYEGEPHRMQWLRSCQGVGYINDSKGTNVGATVAALTGLQQPVVLIAGGVGKGQDFMPLAEALNKTSVRGVVVLGQDAARIQQVLNAADFPVVKVATLTEAVTQAAELAQAGDVVLLSPACASLDMFANYQERGQCFAQCVEALALQAGEVV</sequence>
<dbReference type="GO" id="GO:0071555">
    <property type="term" value="P:cell wall organization"/>
    <property type="evidence" value="ECO:0007669"/>
    <property type="project" value="UniProtKB-KW"/>
</dbReference>
<dbReference type="NCBIfam" id="TIGR01087">
    <property type="entry name" value="murD"/>
    <property type="match status" value="1"/>
</dbReference>
<feature type="domain" description="Mur ligase C-terminal" evidence="9">
    <location>
        <begin position="353"/>
        <end position="467"/>
    </location>
</feature>
<dbReference type="Pfam" id="PF21799">
    <property type="entry name" value="MurD-like_N"/>
    <property type="match status" value="1"/>
</dbReference>
<dbReference type="GO" id="GO:0008360">
    <property type="term" value="P:regulation of cell shape"/>
    <property type="evidence" value="ECO:0007669"/>
    <property type="project" value="UniProtKB-KW"/>
</dbReference>
<evidence type="ECO:0000256" key="1">
    <source>
        <dbReference type="ARBA" id="ARBA00004496"/>
    </source>
</evidence>
<dbReference type="EC" id="6.3.2.9" evidence="7 8"/>
<comment type="catalytic activity">
    <reaction evidence="7 8">
        <text>UDP-N-acetyl-alpha-D-muramoyl-L-alanine + D-glutamate + ATP = UDP-N-acetyl-alpha-D-muramoyl-L-alanyl-D-glutamate + ADP + phosphate + H(+)</text>
        <dbReference type="Rhea" id="RHEA:16429"/>
        <dbReference type="ChEBI" id="CHEBI:15378"/>
        <dbReference type="ChEBI" id="CHEBI:29986"/>
        <dbReference type="ChEBI" id="CHEBI:30616"/>
        <dbReference type="ChEBI" id="CHEBI:43474"/>
        <dbReference type="ChEBI" id="CHEBI:83898"/>
        <dbReference type="ChEBI" id="CHEBI:83900"/>
        <dbReference type="ChEBI" id="CHEBI:456216"/>
        <dbReference type="EC" id="6.3.2.9"/>
    </reaction>
</comment>
<dbReference type="GO" id="GO:0009252">
    <property type="term" value="P:peptidoglycan biosynthetic process"/>
    <property type="evidence" value="ECO:0007669"/>
    <property type="project" value="UniProtKB-UniRule"/>
</dbReference>
<proteinExistence type="inferred from homology"/>
<evidence type="ECO:0000256" key="8">
    <source>
        <dbReference type="RuleBase" id="RU003664"/>
    </source>
</evidence>
<evidence type="ECO:0000313" key="12">
    <source>
        <dbReference type="Proteomes" id="UP000823889"/>
    </source>
</evidence>
<dbReference type="GO" id="GO:0008764">
    <property type="term" value="F:UDP-N-acetylmuramoylalanine-D-glutamate ligase activity"/>
    <property type="evidence" value="ECO:0007669"/>
    <property type="project" value="UniProtKB-UniRule"/>
</dbReference>
<dbReference type="Gene3D" id="3.40.1190.10">
    <property type="entry name" value="Mur-like, catalytic domain"/>
    <property type="match status" value="1"/>
</dbReference>
<evidence type="ECO:0000256" key="2">
    <source>
        <dbReference type="ARBA" id="ARBA00004752"/>
    </source>
</evidence>
<dbReference type="InterPro" id="IPR005762">
    <property type="entry name" value="MurD"/>
</dbReference>
<keyword evidence="7 8" id="KW-0131">Cell cycle</keyword>
<comment type="similarity">
    <text evidence="7">Belongs to the MurCDEF family.</text>
</comment>
<dbReference type="InterPro" id="IPR004101">
    <property type="entry name" value="Mur_ligase_C"/>
</dbReference>
<comment type="caution">
    <text evidence="11">The sequence shown here is derived from an EMBL/GenBank/DDBJ whole genome shotgun (WGS) entry which is preliminary data.</text>
</comment>
<dbReference type="GO" id="GO:0051301">
    <property type="term" value="P:cell division"/>
    <property type="evidence" value="ECO:0007669"/>
    <property type="project" value="UniProtKB-KW"/>
</dbReference>
<evidence type="ECO:0000256" key="6">
    <source>
        <dbReference type="ARBA" id="ARBA00022840"/>
    </source>
</evidence>
<name>A0A9D2U9J2_9BURK</name>
<dbReference type="Pfam" id="PF08245">
    <property type="entry name" value="Mur_ligase_M"/>
    <property type="match status" value="1"/>
</dbReference>
<organism evidence="11 12">
    <name type="scientific">Candidatus Paenalcaligenes intestinipullorum</name>
    <dbReference type="NCBI Taxonomy" id="2838718"/>
    <lineage>
        <taxon>Bacteria</taxon>
        <taxon>Pseudomonadati</taxon>
        <taxon>Pseudomonadota</taxon>
        <taxon>Betaproteobacteria</taxon>
        <taxon>Burkholderiales</taxon>
        <taxon>Alcaligenaceae</taxon>
        <taxon>Paenalcaligenes</taxon>
    </lineage>
</organism>
<comment type="subcellular location">
    <subcellularLocation>
        <location evidence="1 7 8">Cytoplasm</location>
    </subcellularLocation>
</comment>
<dbReference type="SUPFAM" id="SSF53244">
    <property type="entry name" value="MurD-like peptide ligases, peptide-binding domain"/>
    <property type="match status" value="1"/>
</dbReference>
<dbReference type="Proteomes" id="UP000823889">
    <property type="component" value="Unassembled WGS sequence"/>
</dbReference>
<dbReference type="GO" id="GO:0005524">
    <property type="term" value="F:ATP binding"/>
    <property type="evidence" value="ECO:0007669"/>
    <property type="project" value="UniProtKB-UniRule"/>
</dbReference>
<evidence type="ECO:0000256" key="3">
    <source>
        <dbReference type="ARBA" id="ARBA00022490"/>
    </source>
</evidence>
<keyword evidence="4 7" id="KW-0436">Ligase</keyword>
<comment type="function">
    <text evidence="7 8">Cell wall formation. Catalyzes the addition of glutamate to the nucleotide precursor UDP-N-acetylmuramoyl-L-alanine (UMA).</text>
</comment>
<dbReference type="EMBL" id="DWUQ01000105">
    <property type="protein sequence ID" value="HJD44418.1"/>
    <property type="molecule type" value="Genomic_DNA"/>
</dbReference>
<dbReference type="SUPFAM" id="SSF53623">
    <property type="entry name" value="MurD-like peptide ligases, catalytic domain"/>
    <property type="match status" value="1"/>
</dbReference>
<accession>A0A9D2U9J2</accession>
<evidence type="ECO:0000256" key="7">
    <source>
        <dbReference type="HAMAP-Rule" id="MF_00639"/>
    </source>
</evidence>
<protein>
    <recommendedName>
        <fullName evidence="7 8">UDP-N-acetylmuramoylalanine--D-glutamate ligase</fullName>
        <ecNumber evidence="7 8">6.3.2.9</ecNumber>
    </recommendedName>
    <alternativeName>
        <fullName evidence="7">D-glutamic acid-adding enzyme</fullName>
    </alternativeName>
    <alternativeName>
        <fullName evidence="7">UDP-N-acetylmuramoyl-L-alanyl-D-glutamate synthetase</fullName>
    </alternativeName>
</protein>
<dbReference type="HAMAP" id="MF_00639">
    <property type="entry name" value="MurD"/>
    <property type="match status" value="1"/>
</dbReference>
<feature type="domain" description="Mur ligase central" evidence="10">
    <location>
        <begin position="134"/>
        <end position="331"/>
    </location>
</feature>
<evidence type="ECO:0000256" key="5">
    <source>
        <dbReference type="ARBA" id="ARBA00022741"/>
    </source>
</evidence>
<keyword evidence="7 8" id="KW-0573">Peptidoglycan synthesis</keyword>
<gene>
    <name evidence="7 11" type="primary">murD</name>
    <name evidence="11" type="ORF">H9906_05225</name>
</gene>
<dbReference type="AlphaFoldDB" id="A0A9D2U9J2"/>
<reference evidence="11" key="2">
    <citation type="submission" date="2021-04" db="EMBL/GenBank/DDBJ databases">
        <authorList>
            <person name="Gilroy R."/>
        </authorList>
    </citation>
    <scope>NUCLEOTIDE SEQUENCE</scope>
    <source>
        <strain evidence="11">9264</strain>
    </source>
</reference>
<dbReference type="Pfam" id="PF02875">
    <property type="entry name" value="Mur_ligase_C"/>
    <property type="match status" value="1"/>
</dbReference>
<dbReference type="InterPro" id="IPR013221">
    <property type="entry name" value="Mur_ligase_cen"/>
</dbReference>
<dbReference type="PANTHER" id="PTHR43692:SF1">
    <property type="entry name" value="UDP-N-ACETYLMURAMOYLALANINE--D-GLUTAMATE LIGASE"/>
    <property type="match status" value="1"/>
</dbReference>
<dbReference type="InterPro" id="IPR036565">
    <property type="entry name" value="Mur-like_cat_sf"/>
</dbReference>
<dbReference type="PANTHER" id="PTHR43692">
    <property type="entry name" value="UDP-N-ACETYLMURAMOYLALANINE--D-GLUTAMATE LIGASE"/>
    <property type="match status" value="1"/>
</dbReference>
<keyword evidence="5 7" id="KW-0547">Nucleotide-binding</keyword>
<comment type="pathway">
    <text evidence="2 7 8">Cell wall biogenesis; peptidoglycan biosynthesis.</text>
</comment>
<evidence type="ECO:0000313" key="11">
    <source>
        <dbReference type="EMBL" id="HJD44418.1"/>
    </source>
</evidence>
<keyword evidence="7 8" id="KW-0132">Cell division</keyword>
<keyword evidence="7 8" id="KW-0961">Cell wall biogenesis/degradation</keyword>
<keyword evidence="3 7" id="KW-0963">Cytoplasm</keyword>
<dbReference type="GO" id="GO:0005737">
    <property type="term" value="C:cytoplasm"/>
    <property type="evidence" value="ECO:0007669"/>
    <property type="project" value="UniProtKB-SubCell"/>
</dbReference>
<feature type="binding site" evidence="7">
    <location>
        <begin position="136"/>
        <end position="142"/>
    </location>
    <ligand>
        <name>ATP</name>
        <dbReference type="ChEBI" id="CHEBI:30616"/>
    </ligand>
</feature>
<reference evidence="11" key="1">
    <citation type="journal article" date="2021" name="PeerJ">
        <title>Extensive microbial diversity within the chicken gut microbiome revealed by metagenomics and culture.</title>
        <authorList>
            <person name="Gilroy R."/>
            <person name="Ravi A."/>
            <person name="Getino M."/>
            <person name="Pursley I."/>
            <person name="Horton D.L."/>
            <person name="Alikhan N.F."/>
            <person name="Baker D."/>
            <person name="Gharbi K."/>
            <person name="Hall N."/>
            <person name="Watson M."/>
            <person name="Adriaenssens E.M."/>
            <person name="Foster-Nyarko E."/>
            <person name="Jarju S."/>
            <person name="Secka A."/>
            <person name="Antonio M."/>
            <person name="Oren A."/>
            <person name="Chaudhuri R.R."/>
            <person name="La Ragione R."/>
            <person name="Hildebrand F."/>
            <person name="Pallen M.J."/>
        </authorList>
    </citation>
    <scope>NUCLEOTIDE SEQUENCE</scope>
    <source>
        <strain evidence="11">9264</strain>
    </source>
</reference>
<dbReference type="Gene3D" id="3.90.190.20">
    <property type="entry name" value="Mur ligase, C-terminal domain"/>
    <property type="match status" value="1"/>
</dbReference>